<keyword evidence="1" id="KW-0732">Signal</keyword>
<evidence type="ECO:0000313" key="2">
    <source>
        <dbReference type="EMBL" id="SFE11095.1"/>
    </source>
</evidence>
<keyword evidence="3" id="KW-1185">Reference proteome</keyword>
<dbReference type="RefSeq" id="WP_093830404.1">
    <property type="nucleotide sequence ID" value="NZ_FOLQ01000010.1"/>
</dbReference>
<dbReference type="PROSITE" id="PS51257">
    <property type="entry name" value="PROKAR_LIPOPROTEIN"/>
    <property type="match status" value="1"/>
</dbReference>
<gene>
    <name evidence="2" type="ORF">SAMN05216167_110128</name>
</gene>
<dbReference type="InterPro" id="IPR011250">
    <property type="entry name" value="OMP/PagP_B-barrel"/>
</dbReference>
<evidence type="ECO:0000256" key="1">
    <source>
        <dbReference type="SAM" id="SignalP"/>
    </source>
</evidence>
<evidence type="ECO:0008006" key="4">
    <source>
        <dbReference type="Google" id="ProtNLM"/>
    </source>
</evidence>
<organism evidence="2 3">
    <name type="scientific">Spirosoma endophyticum</name>
    <dbReference type="NCBI Taxonomy" id="662367"/>
    <lineage>
        <taxon>Bacteria</taxon>
        <taxon>Pseudomonadati</taxon>
        <taxon>Bacteroidota</taxon>
        <taxon>Cytophagia</taxon>
        <taxon>Cytophagales</taxon>
        <taxon>Cytophagaceae</taxon>
        <taxon>Spirosoma</taxon>
    </lineage>
</organism>
<sequence length="210" mass="22903">MQKLLFGVLVFVSSVACAQDYKPFTVNLAAGFASPTEKAANNDISKAGFVYSIEPQYRLINNFSVGLRFEQAFVQRPEFIDKVIVFQTKTKSLMSAVVTANYELTTMGKYHPYAGLGVGLYHAEESTQLDTRFGITTSYPLPATNVLGGLARIGVKLGSVNLEGTYNLVSDTQVTINATRLTLAAKNSYFAVKVGFTIGSRISRKKVNAF</sequence>
<feature type="chain" id="PRO_5011452724" description="Outer membrane protein beta-barrel domain-containing protein" evidence="1">
    <location>
        <begin position="19"/>
        <end position="210"/>
    </location>
</feature>
<proteinExistence type="predicted"/>
<feature type="signal peptide" evidence="1">
    <location>
        <begin position="1"/>
        <end position="18"/>
    </location>
</feature>
<name>A0A1I1XUR9_9BACT</name>
<dbReference type="STRING" id="662367.SAMN05216167_110128"/>
<reference evidence="2 3" key="1">
    <citation type="submission" date="2016-10" db="EMBL/GenBank/DDBJ databases">
        <authorList>
            <person name="de Groot N.N."/>
        </authorList>
    </citation>
    <scope>NUCLEOTIDE SEQUENCE [LARGE SCALE GENOMIC DNA]</scope>
    <source>
        <strain evidence="2 3">DSM 26130</strain>
    </source>
</reference>
<dbReference type="AlphaFoldDB" id="A0A1I1XUR9"/>
<accession>A0A1I1XUR9</accession>
<dbReference type="Gene3D" id="2.40.160.20">
    <property type="match status" value="1"/>
</dbReference>
<protein>
    <recommendedName>
        <fullName evidence="4">Outer membrane protein beta-barrel domain-containing protein</fullName>
    </recommendedName>
</protein>
<dbReference type="SUPFAM" id="SSF56925">
    <property type="entry name" value="OMPA-like"/>
    <property type="match status" value="1"/>
</dbReference>
<dbReference type="OrthoDB" id="948928at2"/>
<evidence type="ECO:0000313" key="3">
    <source>
        <dbReference type="Proteomes" id="UP000198598"/>
    </source>
</evidence>
<dbReference type="Proteomes" id="UP000198598">
    <property type="component" value="Unassembled WGS sequence"/>
</dbReference>
<dbReference type="EMBL" id="FOLQ01000010">
    <property type="protein sequence ID" value="SFE11095.1"/>
    <property type="molecule type" value="Genomic_DNA"/>
</dbReference>